<organism evidence="2 3">
    <name type="scientific">Capnocytophaga ochracea</name>
    <dbReference type="NCBI Taxonomy" id="1018"/>
    <lineage>
        <taxon>Bacteria</taxon>
        <taxon>Pseudomonadati</taxon>
        <taxon>Bacteroidota</taxon>
        <taxon>Flavobacteriia</taxon>
        <taxon>Flavobacteriales</taxon>
        <taxon>Flavobacteriaceae</taxon>
        <taxon>Capnocytophaga</taxon>
    </lineage>
</organism>
<protein>
    <submittedName>
        <fullName evidence="2">Antibiotic biosynthesis monooxygenase</fullName>
    </submittedName>
</protein>
<dbReference type="PROSITE" id="PS51725">
    <property type="entry name" value="ABM"/>
    <property type="match status" value="1"/>
</dbReference>
<dbReference type="AlphaFoldDB" id="A0A2X2SNT1"/>
<evidence type="ECO:0000313" key="3">
    <source>
        <dbReference type="Proteomes" id="UP000250169"/>
    </source>
</evidence>
<dbReference type="SUPFAM" id="SSF54909">
    <property type="entry name" value="Dimeric alpha+beta barrel"/>
    <property type="match status" value="1"/>
</dbReference>
<dbReference type="RefSeq" id="WP_111973069.1">
    <property type="nucleotide sequence ID" value="NZ_UAVS01000007.1"/>
</dbReference>
<dbReference type="PANTHER" id="PTHR33336:SF3">
    <property type="entry name" value="ABM DOMAIN-CONTAINING PROTEIN"/>
    <property type="match status" value="1"/>
</dbReference>
<dbReference type="EMBL" id="UAVS01000007">
    <property type="protein sequence ID" value="SQA94766.1"/>
    <property type="molecule type" value="Genomic_DNA"/>
</dbReference>
<dbReference type="PANTHER" id="PTHR33336">
    <property type="entry name" value="QUINOL MONOOXYGENASE YGIN-RELATED"/>
    <property type="match status" value="1"/>
</dbReference>
<dbReference type="InterPro" id="IPR007138">
    <property type="entry name" value="ABM_dom"/>
</dbReference>
<accession>A0A2X2SNT1</accession>
<dbReference type="Proteomes" id="UP000250169">
    <property type="component" value="Unassembled WGS sequence"/>
</dbReference>
<proteinExistence type="predicted"/>
<evidence type="ECO:0000313" key="2">
    <source>
        <dbReference type="EMBL" id="SQA94766.1"/>
    </source>
</evidence>
<dbReference type="Pfam" id="PF03992">
    <property type="entry name" value="ABM"/>
    <property type="match status" value="1"/>
</dbReference>
<evidence type="ECO:0000259" key="1">
    <source>
        <dbReference type="PROSITE" id="PS51725"/>
    </source>
</evidence>
<dbReference type="GO" id="GO:0004497">
    <property type="term" value="F:monooxygenase activity"/>
    <property type="evidence" value="ECO:0007669"/>
    <property type="project" value="UniProtKB-KW"/>
</dbReference>
<dbReference type="InterPro" id="IPR050744">
    <property type="entry name" value="AI-2_Isomerase_LsrG"/>
</dbReference>
<name>A0A2X2SNT1_CAPOC</name>
<keyword evidence="2" id="KW-0503">Monooxygenase</keyword>
<gene>
    <name evidence="2" type="ORF">NCTC11545_01961</name>
</gene>
<dbReference type="Gene3D" id="3.30.70.100">
    <property type="match status" value="1"/>
</dbReference>
<feature type="domain" description="ABM" evidence="1">
    <location>
        <begin position="26"/>
        <end position="115"/>
    </location>
</feature>
<dbReference type="InterPro" id="IPR011008">
    <property type="entry name" value="Dimeric_a/b-barrel"/>
</dbReference>
<reference evidence="2 3" key="1">
    <citation type="submission" date="2018-06" db="EMBL/GenBank/DDBJ databases">
        <authorList>
            <consortium name="Pathogen Informatics"/>
            <person name="Doyle S."/>
        </authorList>
    </citation>
    <scope>NUCLEOTIDE SEQUENCE [LARGE SCALE GENOMIC DNA]</scope>
    <source>
        <strain evidence="2 3">NCTC11545</strain>
    </source>
</reference>
<sequence length="131" mass="15307">MKRIFLTFIVIISCLTTQAQNREKMKIRLAEINIVPEYREEYLKRAEKVGALSVEKEQGVICIFPMVMQEAPLQVRIVEIYRDEAAYQAHIQTPHFLEYKSSTLKMIESLKLIEMDALDPEAMSLIFKKIK</sequence>
<keyword evidence="2" id="KW-0560">Oxidoreductase</keyword>